<gene>
    <name evidence="1" type="ORF">DENIS_1617</name>
</gene>
<dbReference type="EMBL" id="BEXT01000001">
    <property type="protein sequence ID" value="GBC60660.1"/>
    <property type="molecule type" value="Genomic_DNA"/>
</dbReference>
<dbReference type="AlphaFoldDB" id="A0A401FUM6"/>
<dbReference type="InterPro" id="IPR046153">
    <property type="entry name" value="DUF6155"/>
</dbReference>
<accession>A0A401FUM6</accession>
<keyword evidence="2" id="KW-1185">Reference proteome</keyword>
<protein>
    <submittedName>
        <fullName evidence="1">Uncharacterized protein</fullName>
    </submittedName>
</protein>
<name>A0A401FUM6_9BACT</name>
<evidence type="ECO:0000313" key="1">
    <source>
        <dbReference type="EMBL" id="GBC60660.1"/>
    </source>
</evidence>
<sequence length="181" mass="21030">MKKVGVRVLKGYLKNRTQDDLMNEVCELFKRFDNVKEYYTAVLSGGDDTAIIGKYRKIIRNEFFPSRGFGKARLSVARKAVSDYKKVSDSVPGLADLMLWYVENGVRFTDEYGDIDEPFYVSMEGMYEKALIHITRHKLTNEFQPRCRKIVDDATDGWGFQDALEFLYEEYIGKNRVDSED</sequence>
<dbReference type="RefSeq" id="WP_124328049.1">
    <property type="nucleotide sequence ID" value="NZ_BEXT01000001.1"/>
</dbReference>
<proteinExistence type="predicted"/>
<reference evidence="2" key="2">
    <citation type="submission" date="2019-01" db="EMBL/GenBank/DDBJ databases">
        <title>Genome sequence of Desulfonema ishimotonii strain Tokyo 01.</title>
        <authorList>
            <person name="Fukui M."/>
        </authorList>
    </citation>
    <scope>NUCLEOTIDE SEQUENCE [LARGE SCALE GENOMIC DNA]</scope>
    <source>
        <strain evidence="2">Tokyo 01</strain>
    </source>
</reference>
<dbReference type="OrthoDB" id="1550996at2"/>
<organism evidence="1 2">
    <name type="scientific">Desulfonema ishimotonii</name>
    <dbReference type="NCBI Taxonomy" id="45657"/>
    <lineage>
        <taxon>Bacteria</taxon>
        <taxon>Pseudomonadati</taxon>
        <taxon>Thermodesulfobacteriota</taxon>
        <taxon>Desulfobacteria</taxon>
        <taxon>Desulfobacterales</taxon>
        <taxon>Desulfococcaceae</taxon>
        <taxon>Desulfonema</taxon>
    </lineage>
</organism>
<reference evidence="2" key="1">
    <citation type="submission" date="2017-11" db="EMBL/GenBank/DDBJ databases">
        <authorList>
            <person name="Watanabe M."/>
            <person name="Kojima H."/>
        </authorList>
    </citation>
    <scope>NUCLEOTIDE SEQUENCE [LARGE SCALE GENOMIC DNA]</scope>
    <source>
        <strain evidence="2">Tokyo 01</strain>
    </source>
</reference>
<dbReference type="Proteomes" id="UP000288096">
    <property type="component" value="Unassembled WGS sequence"/>
</dbReference>
<comment type="caution">
    <text evidence="1">The sequence shown here is derived from an EMBL/GenBank/DDBJ whole genome shotgun (WGS) entry which is preliminary data.</text>
</comment>
<evidence type="ECO:0000313" key="2">
    <source>
        <dbReference type="Proteomes" id="UP000288096"/>
    </source>
</evidence>
<dbReference type="Pfam" id="PF19652">
    <property type="entry name" value="DUF6155"/>
    <property type="match status" value="1"/>
</dbReference>